<sequence>MTGPPDGVYPAGAAHPALAGDVVGYCGYVESSPVPVRRRELPGPRVPVIVSFGDVLSVSSPGVSGELTSFVAGFHDTYAVTEFAGSQAGLQIDLTPLGAHRLLGLAGADLRDGSLCLSDVLGRSGDEFVARLVDAPDWASRFALADAFLLRRSSAAREADPEVGWAWERLASTGGRLRVATLADEVGWSRRHLASRFRHQVGLGPKEAARVLRFARAVRRLRAELPPSSISDLAAGTGYADHSHLVREFHALAGCTPSQLAAELRGAPVAVP</sequence>
<dbReference type="Proteomes" id="UP000542813">
    <property type="component" value="Unassembled WGS sequence"/>
</dbReference>
<dbReference type="InterPro" id="IPR009057">
    <property type="entry name" value="Homeodomain-like_sf"/>
</dbReference>
<dbReference type="PROSITE" id="PS01124">
    <property type="entry name" value="HTH_ARAC_FAMILY_2"/>
    <property type="match status" value="1"/>
</dbReference>
<keyword evidence="3" id="KW-0804">Transcription</keyword>
<dbReference type="RefSeq" id="WP_184825573.1">
    <property type="nucleotide sequence ID" value="NZ_JACHMM010000001.1"/>
</dbReference>
<accession>A0A7W9LN42</accession>
<proteinExistence type="predicted"/>
<keyword evidence="6" id="KW-1185">Reference proteome</keyword>
<gene>
    <name evidence="5" type="ORF">HD601_004470</name>
</gene>
<keyword evidence="2 5" id="KW-0238">DNA-binding</keyword>
<name>A0A7W9LN42_9ACTN</name>
<evidence type="ECO:0000313" key="5">
    <source>
        <dbReference type="EMBL" id="MBB5789895.1"/>
    </source>
</evidence>
<evidence type="ECO:0000256" key="1">
    <source>
        <dbReference type="ARBA" id="ARBA00023015"/>
    </source>
</evidence>
<evidence type="ECO:0000313" key="6">
    <source>
        <dbReference type="Proteomes" id="UP000542813"/>
    </source>
</evidence>
<dbReference type="InterPro" id="IPR018060">
    <property type="entry name" value="HTH_AraC"/>
</dbReference>
<dbReference type="SUPFAM" id="SSF46689">
    <property type="entry name" value="Homeodomain-like"/>
    <property type="match status" value="1"/>
</dbReference>
<protein>
    <submittedName>
        <fullName evidence="5">AraC-like DNA-binding protein</fullName>
    </submittedName>
</protein>
<keyword evidence="1" id="KW-0805">Transcription regulation</keyword>
<dbReference type="EMBL" id="JACHMM010000001">
    <property type="protein sequence ID" value="MBB5789895.1"/>
    <property type="molecule type" value="Genomic_DNA"/>
</dbReference>
<feature type="domain" description="HTH araC/xylS-type" evidence="4">
    <location>
        <begin position="160"/>
        <end position="263"/>
    </location>
</feature>
<dbReference type="Pfam" id="PF12833">
    <property type="entry name" value="HTH_18"/>
    <property type="match status" value="1"/>
</dbReference>
<comment type="caution">
    <text evidence="5">The sequence shown here is derived from an EMBL/GenBank/DDBJ whole genome shotgun (WGS) entry which is preliminary data.</text>
</comment>
<evidence type="ECO:0000259" key="4">
    <source>
        <dbReference type="PROSITE" id="PS01124"/>
    </source>
</evidence>
<dbReference type="GO" id="GO:0043565">
    <property type="term" value="F:sequence-specific DNA binding"/>
    <property type="evidence" value="ECO:0007669"/>
    <property type="project" value="InterPro"/>
</dbReference>
<dbReference type="GO" id="GO:0003700">
    <property type="term" value="F:DNA-binding transcription factor activity"/>
    <property type="evidence" value="ECO:0007669"/>
    <property type="project" value="InterPro"/>
</dbReference>
<dbReference type="PANTHER" id="PTHR46796">
    <property type="entry name" value="HTH-TYPE TRANSCRIPTIONAL ACTIVATOR RHAS-RELATED"/>
    <property type="match status" value="1"/>
</dbReference>
<dbReference type="Gene3D" id="1.10.10.60">
    <property type="entry name" value="Homeodomain-like"/>
    <property type="match status" value="1"/>
</dbReference>
<dbReference type="InterPro" id="IPR050204">
    <property type="entry name" value="AraC_XylS_family_regulators"/>
</dbReference>
<evidence type="ECO:0000256" key="2">
    <source>
        <dbReference type="ARBA" id="ARBA00023125"/>
    </source>
</evidence>
<dbReference type="PANTHER" id="PTHR46796:SF15">
    <property type="entry name" value="BLL1074 PROTEIN"/>
    <property type="match status" value="1"/>
</dbReference>
<evidence type="ECO:0000256" key="3">
    <source>
        <dbReference type="ARBA" id="ARBA00023163"/>
    </source>
</evidence>
<dbReference type="SMART" id="SM00342">
    <property type="entry name" value="HTH_ARAC"/>
    <property type="match status" value="1"/>
</dbReference>
<organism evidence="5 6">
    <name type="scientific">Jiangella mangrovi</name>
    <dbReference type="NCBI Taxonomy" id="1524084"/>
    <lineage>
        <taxon>Bacteria</taxon>
        <taxon>Bacillati</taxon>
        <taxon>Actinomycetota</taxon>
        <taxon>Actinomycetes</taxon>
        <taxon>Jiangellales</taxon>
        <taxon>Jiangellaceae</taxon>
        <taxon>Jiangella</taxon>
    </lineage>
</organism>
<reference evidence="5 6" key="1">
    <citation type="submission" date="2020-08" db="EMBL/GenBank/DDBJ databases">
        <title>Sequencing the genomes of 1000 actinobacteria strains.</title>
        <authorList>
            <person name="Klenk H.-P."/>
        </authorList>
    </citation>
    <scope>NUCLEOTIDE SEQUENCE [LARGE SCALE GENOMIC DNA]</scope>
    <source>
        <strain evidence="5 6">DSM 102122</strain>
    </source>
</reference>
<dbReference type="AlphaFoldDB" id="A0A7W9LN42"/>